<evidence type="ECO:0000256" key="1">
    <source>
        <dbReference type="SAM" id="Coils"/>
    </source>
</evidence>
<keyword evidence="4" id="KW-1185">Reference proteome</keyword>
<name>A0A9X1VVC4_9FLAO</name>
<dbReference type="Proteomes" id="UP001139369">
    <property type="component" value="Unassembled WGS sequence"/>
</dbReference>
<feature type="coiled-coil region" evidence="1">
    <location>
        <begin position="159"/>
        <end position="190"/>
    </location>
</feature>
<proteinExistence type="predicted"/>
<evidence type="ECO:0000313" key="3">
    <source>
        <dbReference type="EMBL" id="MCI2230296.1"/>
    </source>
</evidence>
<gene>
    <name evidence="3" type="ORF">MC378_14045</name>
</gene>
<dbReference type="RefSeq" id="WP_242179406.1">
    <property type="nucleotide sequence ID" value="NZ_JAKQYM010000014.1"/>
</dbReference>
<dbReference type="AlphaFoldDB" id="A0A9X1VVC4"/>
<organism evidence="3 4">
    <name type="scientific">Polaribacter marinus</name>
    <dbReference type="NCBI Taxonomy" id="2916838"/>
    <lineage>
        <taxon>Bacteria</taxon>
        <taxon>Pseudomonadati</taxon>
        <taxon>Bacteroidota</taxon>
        <taxon>Flavobacteriia</taxon>
        <taxon>Flavobacteriales</taxon>
        <taxon>Flavobacteriaceae</taxon>
    </lineage>
</organism>
<reference evidence="3" key="1">
    <citation type="submission" date="2022-02" db="EMBL/GenBank/DDBJ databases">
        <title>Polaribacter sp. MSW13, isolated from seawater.</title>
        <authorList>
            <person name="Kristyanto S."/>
            <person name="Jung J."/>
            <person name="Jeon C.O."/>
        </authorList>
    </citation>
    <scope>NUCLEOTIDE SEQUENCE</scope>
    <source>
        <strain evidence="3">MSW13</strain>
    </source>
</reference>
<sequence length="202" mass="23770">MEKEIDREIFNSRKRYFEIEKEQSDKYYSFLKHLITSSTGLITAIVIFTNINEYNYINEIFRIVTILSLGLGILFCAVLLYGEINTLNQLRLNLGEHTNKLSVERKLNIPFVQARKKEIYLKIEKFCFSFYGIFIISLIGFGITLINSEQKKSMEEKLLLQISSERNELNDNYQKQLNDKNTLILELKHEIDSLKTLKLKVK</sequence>
<protein>
    <submittedName>
        <fullName evidence="3">Uncharacterized protein</fullName>
    </submittedName>
</protein>
<keyword evidence="2" id="KW-0472">Membrane</keyword>
<keyword evidence="2" id="KW-1133">Transmembrane helix</keyword>
<keyword evidence="1" id="KW-0175">Coiled coil</keyword>
<evidence type="ECO:0000313" key="4">
    <source>
        <dbReference type="Proteomes" id="UP001139369"/>
    </source>
</evidence>
<evidence type="ECO:0000256" key="2">
    <source>
        <dbReference type="SAM" id="Phobius"/>
    </source>
</evidence>
<feature type="transmembrane region" description="Helical" evidence="2">
    <location>
        <begin position="60"/>
        <end position="81"/>
    </location>
</feature>
<dbReference type="EMBL" id="JAKQYM010000014">
    <property type="protein sequence ID" value="MCI2230296.1"/>
    <property type="molecule type" value="Genomic_DNA"/>
</dbReference>
<feature type="transmembrane region" description="Helical" evidence="2">
    <location>
        <begin position="30"/>
        <end position="48"/>
    </location>
</feature>
<accession>A0A9X1VVC4</accession>
<feature type="transmembrane region" description="Helical" evidence="2">
    <location>
        <begin position="126"/>
        <end position="146"/>
    </location>
</feature>
<comment type="caution">
    <text evidence="3">The sequence shown here is derived from an EMBL/GenBank/DDBJ whole genome shotgun (WGS) entry which is preliminary data.</text>
</comment>
<keyword evidence="2" id="KW-0812">Transmembrane</keyword>